<dbReference type="InterPro" id="IPR020616">
    <property type="entry name" value="Thiolase_N"/>
</dbReference>
<dbReference type="AlphaFoldDB" id="A0A846Z918"/>
<dbReference type="PANTHER" id="PTHR42870:SF1">
    <property type="entry name" value="NON-SPECIFIC LIPID-TRANSFER PROTEIN-LIKE 2"/>
    <property type="match status" value="1"/>
</dbReference>
<accession>A0A846Z918</accession>
<proteinExistence type="predicted"/>
<evidence type="ECO:0000259" key="1">
    <source>
        <dbReference type="Pfam" id="PF00108"/>
    </source>
</evidence>
<keyword evidence="4" id="KW-1185">Reference proteome</keyword>
<dbReference type="Pfam" id="PF00108">
    <property type="entry name" value="Thiolase_N"/>
    <property type="match status" value="1"/>
</dbReference>
<protein>
    <submittedName>
        <fullName evidence="3">Thiolase family protein</fullName>
    </submittedName>
</protein>
<organism evidence="3 4">
    <name type="scientific">Actinomadura latina</name>
    <dbReference type="NCBI Taxonomy" id="163603"/>
    <lineage>
        <taxon>Bacteria</taxon>
        <taxon>Bacillati</taxon>
        <taxon>Actinomycetota</taxon>
        <taxon>Actinomycetes</taxon>
        <taxon>Streptosporangiales</taxon>
        <taxon>Thermomonosporaceae</taxon>
        <taxon>Actinomadura</taxon>
    </lineage>
</organism>
<reference evidence="3 4" key="1">
    <citation type="submission" date="2020-04" db="EMBL/GenBank/DDBJ databases">
        <title>MicrobeNet Type strains.</title>
        <authorList>
            <person name="Nicholson A.C."/>
        </authorList>
    </citation>
    <scope>NUCLEOTIDE SEQUENCE [LARGE SCALE GENOMIC DNA]</scope>
    <source>
        <strain evidence="3 4">ATCC BAA-277</strain>
    </source>
</reference>
<comment type="caution">
    <text evidence="3">The sequence shown here is derived from an EMBL/GenBank/DDBJ whole genome shotgun (WGS) entry which is preliminary data.</text>
</comment>
<sequence>MQMRAYVAGVGMTRFGKFLDRGLKSLAAEAIEAALKDAGLDRGRIQAAYMGNAAASVVTGQVLIPGEVVLRGMGIGRIPVVNVENACATSATAFHQAAAMITAGVYDVVLVTGFEKLHHPDKLRTFSVFQGAIDVEAAAETMAWLARKAAEAESATGAGTEGQGRSVFMDLYAELARSYMREHGATPRHFAMVSAKNSVHGSLNPKAQYQKALTVEDVLAAPMVVDPLTLTMCSPIGDGAAAIVLVSERTAAELGLRDRVRVLSSVLASGWDHEPAGADPTAVEYAARAAYETGGVGPGDLDVVELHDASSPAELVHYEYLGLAPKGEGVRLIEDGDTKVGGRIPVNTSGGLLRKGHPIGASGAGQIVELADQLRGRCGARQVAGARTALAENGGGFIGGDVGAIVVSVLRRETR</sequence>
<dbReference type="InterPro" id="IPR002155">
    <property type="entry name" value="Thiolase"/>
</dbReference>
<dbReference type="Gene3D" id="3.40.47.10">
    <property type="match status" value="1"/>
</dbReference>
<gene>
    <name evidence="3" type="ORF">HGB48_26420</name>
</gene>
<dbReference type="SUPFAM" id="SSF53901">
    <property type="entry name" value="Thiolase-like"/>
    <property type="match status" value="2"/>
</dbReference>
<dbReference type="InterPro" id="IPR016039">
    <property type="entry name" value="Thiolase-like"/>
</dbReference>
<dbReference type="GO" id="GO:0016747">
    <property type="term" value="F:acyltransferase activity, transferring groups other than amino-acyl groups"/>
    <property type="evidence" value="ECO:0007669"/>
    <property type="project" value="InterPro"/>
</dbReference>
<dbReference type="Pfam" id="PF22691">
    <property type="entry name" value="Thiolase_C_1"/>
    <property type="match status" value="1"/>
</dbReference>
<dbReference type="EMBL" id="JAAXPI010000050">
    <property type="protein sequence ID" value="NKZ07244.1"/>
    <property type="molecule type" value="Genomic_DNA"/>
</dbReference>
<dbReference type="PIRSF" id="PIRSF000429">
    <property type="entry name" value="Ac-CoA_Ac_transf"/>
    <property type="match status" value="1"/>
</dbReference>
<dbReference type="Proteomes" id="UP000579250">
    <property type="component" value="Unassembled WGS sequence"/>
</dbReference>
<dbReference type="PANTHER" id="PTHR42870">
    <property type="entry name" value="ACETYL-COA C-ACETYLTRANSFERASE"/>
    <property type="match status" value="1"/>
</dbReference>
<dbReference type="CDD" id="cd00829">
    <property type="entry name" value="SCP-x_thiolase"/>
    <property type="match status" value="1"/>
</dbReference>
<evidence type="ECO:0000313" key="4">
    <source>
        <dbReference type="Proteomes" id="UP000579250"/>
    </source>
</evidence>
<feature type="domain" description="Thiolase N-terminal" evidence="1">
    <location>
        <begin position="6"/>
        <end position="248"/>
    </location>
</feature>
<dbReference type="RefSeq" id="WP_067635735.1">
    <property type="nucleotide sequence ID" value="NZ_JAAXPI010000050.1"/>
</dbReference>
<name>A0A846Z918_9ACTN</name>
<dbReference type="InterPro" id="IPR055140">
    <property type="entry name" value="Thiolase_C_2"/>
</dbReference>
<feature type="domain" description="Thiolase C-terminal" evidence="2">
    <location>
        <begin position="281"/>
        <end position="402"/>
    </location>
</feature>
<evidence type="ECO:0000313" key="3">
    <source>
        <dbReference type="EMBL" id="NKZ07244.1"/>
    </source>
</evidence>
<evidence type="ECO:0000259" key="2">
    <source>
        <dbReference type="Pfam" id="PF22691"/>
    </source>
</evidence>